<name>A0A140XG73_9CAUD</name>
<reference evidence="2" key="1">
    <citation type="submission" date="2014-08" db="EMBL/GenBank/DDBJ databases">
        <authorList>
            <person name="Mandeville R."/>
        </authorList>
    </citation>
    <scope>NUCLEOTIDE SEQUENCE [LARGE SCALE GENOMIC DNA]</scope>
</reference>
<keyword evidence="2" id="KW-1185">Reference proteome</keyword>
<organism evidence="1 2">
    <name type="scientific">Salmonella phage BP63</name>
    <dbReference type="NCBI Taxonomy" id="1543205"/>
    <lineage>
        <taxon>Viruses</taxon>
        <taxon>Duplodnaviria</taxon>
        <taxon>Heunggongvirae</taxon>
        <taxon>Uroviricota</taxon>
        <taxon>Caudoviricetes</taxon>
        <taxon>Rosemountvirus</taxon>
        <taxon>Rosemountvirus BP63</taxon>
    </lineage>
</organism>
<dbReference type="KEGG" id="vg:29124420"/>
<dbReference type="GeneID" id="29124420"/>
<dbReference type="OrthoDB" id="2155at10239"/>
<gene>
    <name evidence="1" type="ORF">BP63_42</name>
</gene>
<proteinExistence type="predicted"/>
<dbReference type="RefSeq" id="YP_009302961.1">
    <property type="nucleotide sequence ID" value="NC_031250.1"/>
</dbReference>
<dbReference type="Proteomes" id="UP000203504">
    <property type="component" value="Segment"/>
</dbReference>
<evidence type="ECO:0000313" key="2">
    <source>
        <dbReference type="Proteomes" id="UP000203504"/>
    </source>
</evidence>
<dbReference type="EMBL" id="KM366099">
    <property type="protein sequence ID" value="AIT13863.1"/>
    <property type="molecule type" value="Genomic_DNA"/>
</dbReference>
<evidence type="ECO:0000313" key="1">
    <source>
        <dbReference type="EMBL" id="AIT13863.1"/>
    </source>
</evidence>
<evidence type="ECO:0008006" key="3">
    <source>
        <dbReference type="Google" id="ProtNLM"/>
    </source>
</evidence>
<sequence>MGSVTSTGYVPVKLDDWISRFETLFRRVYGADIDLSAKSADGQMVGILAQMFADQDEQVAILFSMLDPNQASGVYVDQFLAYVALQRKGEMSTLLTRVKIEGDRNTIIRTPYYVTDSSNNVYQLNSTVALDDNGVVETSFSSVKTGRFVVLANDELKPQTIVSGVRKVTNMQVSSGGASTELDSEAIDRAYNSYGKPGTNSLDGIVAEIRQMTDVIACNGYENEEDTRDPLTGLPPHSMQIVVDGGSPAAIADCIFRRKTNGCKQIGTVSYQITDKSGTQRTMKWSQPTYVEAYASLVVARKELFTDVSEELIKNAILSKVYNIGEEVSTYELGQLIQEANGVSPNFYIKTFFVGKSANPSTDTILRITALERAIFTADRITIAVVNADG</sequence>
<accession>A0A140XG73</accession>
<protein>
    <recommendedName>
        <fullName evidence="3">Baseplate protein J-like domain-containing protein</fullName>
    </recommendedName>
</protein>